<evidence type="ECO:0000256" key="4">
    <source>
        <dbReference type="ARBA" id="ARBA00058783"/>
    </source>
</evidence>
<organism evidence="10 11">
    <name type="scientific">Candida theae</name>
    <dbReference type="NCBI Taxonomy" id="1198502"/>
    <lineage>
        <taxon>Eukaryota</taxon>
        <taxon>Fungi</taxon>
        <taxon>Dikarya</taxon>
        <taxon>Ascomycota</taxon>
        <taxon>Saccharomycotina</taxon>
        <taxon>Pichiomycetes</taxon>
        <taxon>Debaryomycetaceae</taxon>
        <taxon>Candida/Lodderomyces clade</taxon>
        <taxon>Candida</taxon>
    </lineage>
</organism>
<comment type="caution">
    <text evidence="10">The sequence shown here is derived from an EMBL/GenBank/DDBJ whole genome shotgun (WGS) entry which is preliminary data.</text>
</comment>
<evidence type="ECO:0000256" key="9">
    <source>
        <dbReference type="SAM" id="SignalP"/>
    </source>
</evidence>
<evidence type="ECO:0000256" key="8">
    <source>
        <dbReference type="SAM" id="Phobius"/>
    </source>
</evidence>
<dbReference type="InterPro" id="IPR002528">
    <property type="entry name" value="MATE_fam"/>
</dbReference>
<feature type="chain" id="PRO_5042167288" description="Purine nucleoside permease" evidence="9">
    <location>
        <begin position="19"/>
        <end position="948"/>
    </location>
</feature>
<keyword evidence="8" id="KW-1133">Transmembrane helix</keyword>
<dbReference type="InterPro" id="IPR045069">
    <property type="entry name" value="MATE_euk"/>
</dbReference>
<evidence type="ECO:0000313" key="11">
    <source>
        <dbReference type="Proteomes" id="UP001204833"/>
    </source>
</evidence>
<dbReference type="RefSeq" id="XP_051610662.1">
    <property type="nucleotide sequence ID" value="XM_051755403.1"/>
</dbReference>
<evidence type="ECO:0000256" key="1">
    <source>
        <dbReference type="ARBA" id="ARBA00010199"/>
    </source>
</evidence>
<dbReference type="GO" id="GO:0003824">
    <property type="term" value="F:catalytic activity"/>
    <property type="evidence" value="ECO:0007669"/>
    <property type="project" value="InterPro"/>
</dbReference>
<dbReference type="CDD" id="cd13132">
    <property type="entry name" value="MATE_eukaryotic"/>
    <property type="match status" value="1"/>
</dbReference>
<keyword evidence="2" id="KW-0813">Transport</keyword>
<feature type="region of interest" description="Disordered" evidence="7">
    <location>
        <begin position="424"/>
        <end position="449"/>
    </location>
</feature>
<dbReference type="InterPro" id="IPR009486">
    <property type="entry name" value="Pur_nuclsid_perm"/>
</dbReference>
<dbReference type="Pfam" id="PF01554">
    <property type="entry name" value="MatE"/>
    <property type="match status" value="2"/>
</dbReference>
<accession>A0AAD5BI74</accession>
<keyword evidence="8" id="KW-0812">Transmembrane</keyword>
<feature type="transmembrane region" description="Helical" evidence="8">
    <location>
        <begin position="875"/>
        <end position="895"/>
    </location>
</feature>
<dbReference type="GO" id="GO:0015297">
    <property type="term" value="F:antiporter activity"/>
    <property type="evidence" value="ECO:0007669"/>
    <property type="project" value="InterPro"/>
</dbReference>
<evidence type="ECO:0000256" key="2">
    <source>
        <dbReference type="ARBA" id="ARBA00022448"/>
    </source>
</evidence>
<keyword evidence="11" id="KW-1185">Reference proteome</keyword>
<keyword evidence="8" id="KW-0472">Membrane</keyword>
<dbReference type="GO" id="GO:0005783">
    <property type="term" value="C:endoplasmic reticulum"/>
    <property type="evidence" value="ECO:0007669"/>
    <property type="project" value="TreeGrafter"/>
</dbReference>
<proteinExistence type="inferred from homology"/>
<evidence type="ECO:0000313" key="10">
    <source>
        <dbReference type="EMBL" id="KAI5965095.1"/>
    </source>
</evidence>
<dbReference type="GO" id="GO:0016020">
    <property type="term" value="C:membrane"/>
    <property type="evidence" value="ECO:0007669"/>
    <property type="project" value="InterPro"/>
</dbReference>
<evidence type="ECO:0000256" key="6">
    <source>
        <dbReference type="ARBA" id="ARBA00070441"/>
    </source>
</evidence>
<evidence type="ECO:0000256" key="3">
    <source>
        <dbReference type="ARBA" id="ARBA00022729"/>
    </source>
</evidence>
<feature type="signal peptide" evidence="9">
    <location>
        <begin position="1"/>
        <end position="18"/>
    </location>
</feature>
<dbReference type="Pfam" id="PF06516">
    <property type="entry name" value="NUP"/>
    <property type="match status" value="1"/>
</dbReference>
<feature type="transmembrane region" description="Helical" evidence="8">
    <location>
        <begin position="699"/>
        <end position="719"/>
    </location>
</feature>
<dbReference type="GO" id="GO:0042910">
    <property type="term" value="F:xenobiotic transmembrane transporter activity"/>
    <property type="evidence" value="ECO:0007669"/>
    <property type="project" value="InterPro"/>
</dbReference>
<dbReference type="PANTHER" id="PTHR38643">
    <property type="entry name" value="PURINE NUCLEOSIDE PERMEASE C285.05-RELATED"/>
    <property type="match status" value="1"/>
</dbReference>
<comment type="function">
    <text evidence="4">Nucleoside permease that transports adenosine and guanosine. Does not show any transport activities towards cytidine, adenine, guanine, uridine, and uracil.</text>
</comment>
<comment type="similarity">
    <text evidence="1">Belongs to the multi antimicrobial extrusion (MATE) (TC 2.A.66.1) family.</text>
</comment>
<evidence type="ECO:0000256" key="5">
    <source>
        <dbReference type="ARBA" id="ARBA00060956"/>
    </source>
</evidence>
<dbReference type="Gene3D" id="3.40.50.1580">
    <property type="entry name" value="Nucleoside phosphorylase domain"/>
    <property type="match status" value="1"/>
</dbReference>
<dbReference type="AlphaFoldDB" id="A0AAD5BI74"/>
<dbReference type="GeneID" id="76148947"/>
<feature type="transmembrane region" description="Helical" evidence="8">
    <location>
        <begin position="601"/>
        <end position="622"/>
    </location>
</feature>
<dbReference type="GO" id="GO:0009116">
    <property type="term" value="P:nucleoside metabolic process"/>
    <property type="evidence" value="ECO:0007669"/>
    <property type="project" value="InterPro"/>
</dbReference>
<feature type="transmembrane region" description="Helical" evidence="8">
    <location>
        <begin position="731"/>
        <end position="755"/>
    </location>
</feature>
<gene>
    <name evidence="10" type="ORF">KGF57_000888</name>
</gene>
<dbReference type="PANTHER" id="PTHR38643:SF1">
    <property type="entry name" value="PURINE NUCLEOSIDE PERMEASE C285.05-RELATED"/>
    <property type="match status" value="1"/>
</dbReference>
<dbReference type="Proteomes" id="UP001204833">
    <property type="component" value="Unassembled WGS sequence"/>
</dbReference>
<dbReference type="NCBIfam" id="TIGR00797">
    <property type="entry name" value="matE"/>
    <property type="match status" value="1"/>
</dbReference>
<dbReference type="InterPro" id="IPR035994">
    <property type="entry name" value="Nucleoside_phosphorylase_sf"/>
</dbReference>
<dbReference type="EMBL" id="JAIHNG010000046">
    <property type="protein sequence ID" value="KAI5965095.1"/>
    <property type="molecule type" value="Genomic_DNA"/>
</dbReference>
<protein>
    <recommendedName>
        <fullName evidence="6">Purine nucleoside permease</fullName>
    </recommendedName>
</protein>
<keyword evidence="3 9" id="KW-0732">Signal</keyword>
<feature type="transmembrane region" description="Helical" evidence="8">
    <location>
        <begin position="664"/>
        <end position="687"/>
    </location>
</feature>
<evidence type="ECO:0000256" key="7">
    <source>
        <dbReference type="SAM" id="MobiDB-lite"/>
    </source>
</evidence>
<sequence>MKFSKCVSLACLAASAVATPILKRAINSTALEEEVPDTTNNNIHTAYGKPFAVYQPKAFIISMFELERDPWLKAMDFVHNITIPGLSPSYPTVHCTTNYSICQFTTGEGEINAASSVTALTLNPLFDLTKTYFLIAGIAGGEPDYTTLGGVTFAKYAVQVGLEYQLAYEDYHQTNSNWTSGYVPYGADSPLEYPGNVYGTEVFEVNENLRNRAVALASNATLNNGNELNKKFRKLYNQTAARGDAKVVKCDVLTSDNYFTGNVLNDYFGNLTKLLTNGTATYCSTAQEDNASLEVMTRLDKYGLVDFERVMVMRTISDFSRPPPSMTTYEYFFNRTDGGIQASLDNLVIAGTPILKDILNNWDTVYEKGHKYAAKNYQGDIYGTLGGTPDFGKSSFEVARESIAYDAAGKGSLYIPSDFFGAPSRQHDNDNTEVNENSPLLGTPETQSTIDYPRYLKPRRKSSSAARELLEQERELLQDNNISVDDWNSDDEIRDQFESALQKHQIEVSSAAIELKTIIRTSAPSVITFLLECSLSTVSVFTVGHIGATELAAVSMGAMLANITGYATIQGISTALDTLCPQAFGAKKYTMVGEYFQKGTALIAVVMFPIVIIWLFFGYDLICLLVPDKETAKLAAQYLQYVSVGIPAYILFECGKRFLQAQGIYNVGAYVLLIAAPSNLIMNWYLVKHIGYIGAPISVAINYWFMTIGLFLLTVLFVVRKFQWGGLITLAIPGLIMLEAEFLAFEVMTLLASYLGTKALAAQSIGVTMASLTYQVPFAIGIASSSRIANFLGAGLAESAKVTTKVSIAFGMVISMLNCLALYCFRRPIANLFTDDQEVIDIVLGVMWLIAAMQVSDAMNANSAGCLRGQGQTKIGGIVNLVSYYVVGLPLSIYLSFYSPWKGSLHGLWWGTTVALTIIGVVQSYYALAADFNHLCEEARKRTSSEEV</sequence>
<comment type="similarity">
    <text evidence="5">Belongs to the NUP family.</text>
</comment>
<feature type="transmembrane region" description="Helical" evidence="8">
    <location>
        <begin position="838"/>
        <end position="855"/>
    </location>
</feature>
<name>A0AAD5BI74_9ASCO</name>
<feature type="transmembrane region" description="Helical" evidence="8">
    <location>
        <begin position="806"/>
        <end position="826"/>
    </location>
</feature>
<feature type="compositionally biased region" description="Polar residues" evidence="7">
    <location>
        <begin position="432"/>
        <end position="449"/>
    </location>
</feature>
<dbReference type="GO" id="GO:1990961">
    <property type="term" value="P:xenobiotic detoxification by transmembrane export across the plasma membrane"/>
    <property type="evidence" value="ECO:0007669"/>
    <property type="project" value="InterPro"/>
</dbReference>
<reference evidence="10 11" key="1">
    <citation type="journal article" date="2022" name="DNA Res.">
        <title>Genome analysis of five recently described species of the CUG-Ser clade uncovers Candida theae as a new hybrid lineage with pathogenic potential in the Candida parapsilosis species complex.</title>
        <authorList>
            <person name="Mixao V."/>
            <person name="Del Olmo V."/>
            <person name="Hegedusova E."/>
            <person name="Saus E."/>
            <person name="Pryszcz L."/>
            <person name="Cillingova A."/>
            <person name="Nosek J."/>
            <person name="Gabaldon T."/>
        </authorList>
    </citation>
    <scope>NUCLEOTIDE SEQUENCE [LARGE SCALE GENOMIC DNA]</scope>
    <source>
        <strain evidence="10 11">CBS 12239</strain>
    </source>
</reference>
<dbReference type="FunFam" id="3.40.50.1580:FF:000023">
    <property type="entry name" value="Purine nucleoside permease"/>
    <property type="match status" value="1"/>
</dbReference>
<feature type="transmembrane region" description="Helical" evidence="8">
    <location>
        <begin position="767"/>
        <end position="786"/>
    </location>
</feature>
<feature type="transmembrane region" description="Helical" evidence="8">
    <location>
        <begin position="907"/>
        <end position="928"/>
    </location>
</feature>